<protein>
    <submittedName>
        <fullName evidence="1">Uncharacterized protein</fullName>
    </submittedName>
</protein>
<name>A0ABU2N8C9_9PSEU</name>
<dbReference type="Proteomes" id="UP001183202">
    <property type="component" value="Unassembled WGS sequence"/>
</dbReference>
<accession>A0ABU2N8C9</accession>
<gene>
    <name evidence="1" type="ORF">RM445_11790</name>
</gene>
<evidence type="ECO:0000313" key="1">
    <source>
        <dbReference type="EMBL" id="MDT0350205.1"/>
    </source>
</evidence>
<sequence length="81" mass="8932">MPRTGAPWREPAATDRCTTAVAAVARDLFTWHRRGVTVRMVEPTGDGGVLLGVDAPVEAIPAAQHLLFRHYRFPVTCYAWA</sequence>
<comment type="caution">
    <text evidence="1">The sequence shown here is derived from an EMBL/GenBank/DDBJ whole genome shotgun (WGS) entry which is preliminary data.</text>
</comment>
<organism evidence="1 2">
    <name type="scientific">Pseudonocardia charpentierae</name>
    <dbReference type="NCBI Taxonomy" id="3075545"/>
    <lineage>
        <taxon>Bacteria</taxon>
        <taxon>Bacillati</taxon>
        <taxon>Actinomycetota</taxon>
        <taxon>Actinomycetes</taxon>
        <taxon>Pseudonocardiales</taxon>
        <taxon>Pseudonocardiaceae</taxon>
        <taxon>Pseudonocardia</taxon>
    </lineage>
</organism>
<dbReference type="RefSeq" id="WP_311556224.1">
    <property type="nucleotide sequence ID" value="NZ_JAVREJ010000006.1"/>
</dbReference>
<evidence type="ECO:0000313" key="2">
    <source>
        <dbReference type="Proteomes" id="UP001183202"/>
    </source>
</evidence>
<keyword evidence="2" id="KW-1185">Reference proteome</keyword>
<proteinExistence type="predicted"/>
<dbReference type="EMBL" id="JAVREJ010000006">
    <property type="protein sequence ID" value="MDT0350205.1"/>
    <property type="molecule type" value="Genomic_DNA"/>
</dbReference>
<reference evidence="2" key="1">
    <citation type="submission" date="2023-07" db="EMBL/GenBank/DDBJ databases">
        <title>30 novel species of actinomycetes from the DSMZ collection.</title>
        <authorList>
            <person name="Nouioui I."/>
        </authorList>
    </citation>
    <scope>NUCLEOTIDE SEQUENCE [LARGE SCALE GENOMIC DNA]</scope>
    <source>
        <strain evidence="2">DSM 45834</strain>
    </source>
</reference>